<dbReference type="OrthoDB" id="9805604at2"/>
<reference evidence="1" key="1">
    <citation type="journal article" date="2013" name="Genome Announc.">
        <title>Draft Genome Sequence of Agarivorans albus Strain MKT 106T, an Agarolytic Marine Bacterium.</title>
        <authorList>
            <person name="Yasuike M."/>
            <person name="Nakamura Y."/>
            <person name="Kai W."/>
            <person name="Fujiwara A."/>
            <person name="Fukui Y."/>
            <person name="Satomi M."/>
            <person name="Sano M."/>
        </authorList>
    </citation>
    <scope>NUCLEOTIDE SEQUENCE [LARGE SCALE GENOMIC DNA]</scope>
</reference>
<dbReference type="Proteomes" id="UP000014461">
    <property type="component" value="Unassembled WGS sequence"/>
</dbReference>
<dbReference type="CDD" id="cd02513">
    <property type="entry name" value="CMP-NeuAc_Synthase"/>
    <property type="match status" value="1"/>
</dbReference>
<proteinExistence type="predicted"/>
<dbReference type="EMBL" id="BARX01000019">
    <property type="protein sequence ID" value="GAD02758.1"/>
    <property type="molecule type" value="Genomic_DNA"/>
</dbReference>
<accession>R9PN99</accession>
<keyword evidence="1" id="KW-0548">Nucleotidyltransferase</keyword>
<dbReference type="Pfam" id="PF02348">
    <property type="entry name" value="CTP_transf_3"/>
    <property type="match status" value="1"/>
</dbReference>
<dbReference type="RefSeq" id="WP_016402525.1">
    <property type="nucleotide sequence ID" value="NZ_BARX01000019.1"/>
</dbReference>
<keyword evidence="1" id="KW-0808">Transferase</keyword>
<dbReference type="Gene3D" id="3.90.550.10">
    <property type="entry name" value="Spore Coat Polysaccharide Biosynthesis Protein SpsA, Chain A"/>
    <property type="match status" value="1"/>
</dbReference>
<dbReference type="AlphaFoldDB" id="R9PN99"/>
<dbReference type="InterPro" id="IPR050793">
    <property type="entry name" value="CMP-NeuNAc_synthase"/>
</dbReference>
<gene>
    <name evidence="1" type="ORF">AALB_2838</name>
</gene>
<dbReference type="InterPro" id="IPR029044">
    <property type="entry name" value="Nucleotide-diphossugar_trans"/>
</dbReference>
<dbReference type="InterPro" id="IPR003329">
    <property type="entry name" value="Cytidylyl_trans"/>
</dbReference>
<sequence length="231" mass="25217">MPNKTKIVALIPARAGSKRLPGKNILDLAGKPLIAWTIEAALGCDEIDNVVVSSDSDIIRDVALSNGASVPFERPAKLASDSASTDDVLLHAIDELDLDSDDILVLLQPTSPLRDNNDISEALQLIEGDVKGVVSVCECEHSPMWCNTLPASQLMGGFIPKDIASKRSQDLPQYYRLNGAIYAYRVSYLKKNLGRVYSDAISAFVMENSKSIDIDDVDDFLFASFKLESRK</sequence>
<comment type="caution">
    <text evidence="1">The sequence shown here is derived from an EMBL/GenBank/DDBJ whole genome shotgun (WGS) entry which is preliminary data.</text>
</comment>
<protein>
    <submittedName>
        <fullName evidence="1">N-Acetylneuraminate cytidylyltransferase</fullName>
        <ecNumber evidence="1">2.7.7.43</ecNumber>
    </submittedName>
</protein>
<dbReference type="PANTHER" id="PTHR21485:SF6">
    <property type="entry name" value="N-ACYLNEURAMINATE CYTIDYLYLTRANSFERASE-RELATED"/>
    <property type="match status" value="1"/>
</dbReference>
<evidence type="ECO:0000313" key="1">
    <source>
        <dbReference type="EMBL" id="GAD02758.1"/>
    </source>
</evidence>
<dbReference type="STRING" id="1331007.AALB_2838"/>
<dbReference type="EC" id="2.7.7.43" evidence="1"/>
<name>R9PN99_AGAAL</name>
<dbReference type="PANTHER" id="PTHR21485">
    <property type="entry name" value="HAD SUPERFAMILY MEMBERS CMAS AND KDSC"/>
    <property type="match status" value="1"/>
</dbReference>
<dbReference type="SUPFAM" id="SSF53448">
    <property type="entry name" value="Nucleotide-diphospho-sugar transferases"/>
    <property type="match status" value="1"/>
</dbReference>
<keyword evidence="2" id="KW-1185">Reference proteome</keyword>
<organism evidence="1 2">
    <name type="scientific">Agarivorans albus MKT 106</name>
    <dbReference type="NCBI Taxonomy" id="1331007"/>
    <lineage>
        <taxon>Bacteria</taxon>
        <taxon>Pseudomonadati</taxon>
        <taxon>Pseudomonadota</taxon>
        <taxon>Gammaproteobacteria</taxon>
        <taxon>Alteromonadales</taxon>
        <taxon>Alteromonadaceae</taxon>
        <taxon>Agarivorans</taxon>
    </lineage>
</organism>
<dbReference type="GO" id="GO:0008781">
    <property type="term" value="F:N-acylneuraminate cytidylyltransferase activity"/>
    <property type="evidence" value="ECO:0007669"/>
    <property type="project" value="UniProtKB-EC"/>
</dbReference>
<evidence type="ECO:0000313" key="2">
    <source>
        <dbReference type="Proteomes" id="UP000014461"/>
    </source>
</evidence>